<sequence>MPLRPVLPDFLQDLGHGIYAVDTGFQRPRFDAAYLVTHGGRAAFIDTGTNYAVPRLLASLEALGLPRDAVDWIIPTHVHLDHAGGTGLLLQSLPAARVLIHPRGLRHLVDPKALWLGAMAVYGEAEMERSYGRLVPVPAERADESHDGQVLLLGDRPLLLMDAPGHARHHHVVWDALSRGWFTGDTFGLSYREFDVAGRPWALPSSTPVQFEPDALKATIGRMLAREPQAMYLTHYGRVGGSVEQVRELAASLDEQITEMTTLALGLDGRPDRHDALRAALVERYLARVRAHGYTGGEAMARDWLAMDAELNAQGLGVWLDKHARSA</sequence>
<dbReference type="AlphaFoldDB" id="A0A2W5E2D7"/>
<dbReference type="InterPro" id="IPR001279">
    <property type="entry name" value="Metallo-B-lactamas"/>
</dbReference>
<dbReference type="PANTHER" id="PTHR42951">
    <property type="entry name" value="METALLO-BETA-LACTAMASE DOMAIN-CONTAINING"/>
    <property type="match status" value="1"/>
</dbReference>
<dbReference type="GO" id="GO:0016787">
    <property type="term" value="F:hydrolase activity"/>
    <property type="evidence" value="ECO:0007669"/>
    <property type="project" value="UniProtKB-KW"/>
</dbReference>
<dbReference type="Gene3D" id="3.60.15.10">
    <property type="entry name" value="Ribonuclease Z/Hydroxyacylglutathione hydrolase-like"/>
    <property type="match status" value="1"/>
</dbReference>
<accession>A0A2W5E2D7</accession>
<gene>
    <name evidence="2" type="ORF">DI603_04825</name>
</gene>
<dbReference type="Proteomes" id="UP000249633">
    <property type="component" value="Unassembled WGS sequence"/>
</dbReference>
<dbReference type="CDD" id="cd07726">
    <property type="entry name" value="ST1585-like_MBL-fold"/>
    <property type="match status" value="1"/>
</dbReference>
<evidence type="ECO:0000313" key="3">
    <source>
        <dbReference type="Proteomes" id="UP000249633"/>
    </source>
</evidence>
<dbReference type="InterPro" id="IPR050855">
    <property type="entry name" value="NDM-1-like"/>
</dbReference>
<name>A0A2W5E2D7_9BURK</name>
<feature type="domain" description="Metallo-beta-lactamase" evidence="1">
    <location>
        <begin position="30"/>
        <end position="235"/>
    </location>
</feature>
<dbReference type="PANTHER" id="PTHR42951:SF22">
    <property type="entry name" value="METALLO BETA-LACTAMASE SUPERFAMILY LIPOPROTEIN"/>
    <property type="match status" value="1"/>
</dbReference>
<organism evidence="2 3">
    <name type="scientific">Roseateles depolymerans</name>
    <dbReference type="NCBI Taxonomy" id="76731"/>
    <lineage>
        <taxon>Bacteria</taxon>
        <taxon>Pseudomonadati</taxon>
        <taxon>Pseudomonadota</taxon>
        <taxon>Betaproteobacteria</taxon>
        <taxon>Burkholderiales</taxon>
        <taxon>Sphaerotilaceae</taxon>
        <taxon>Roseateles</taxon>
    </lineage>
</organism>
<dbReference type="InterPro" id="IPR036866">
    <property type="entry name" value="RibonucZ/Hydroxyglut_hydro"/>
</dbReference>
<dbReference type="EMBL" id="QFOD01000003">
    <property type="protein sequence ID" value="PZP35200.1"/>
    <property type="molecule type" value="Genomic_DNA"/>
</dbReference>
<reference evidence="2 3" key="1">
    <citation type="submission" date="2017-08" db="EMBL/GenBank/DDBJ databases">
        <title>Infants hospitalized years apart are colonized by the same room-sourced microbial strains.</title>
        <authorList>
            <person name="Brooks B."/>
            <person name="Olm M.R."/>
            <person name="Firek B.A."/>
            <person name="Baker R."/>
            <person name="Thomas B.C."/>
            <person name="Morowitz M.J."/>
            <person name="Banfield J.F."/>
        </authorList>
    </citation>
    <scope>NUCLEOTIDE SEQUENCE [LARGE SCALE GENOMIC DNA]</scope>
    <source>
        <strain evidence="2">S2_012_000_R2_81</strain>
    </source>
</reference>
<evidence type="ECO:0000313" key="2">
    <source>
        <dbReference type="EMBL" id="PZP35200.1"/>
    </source>
</evidence>
<protein>
    <submittedName>
        <fullName evidence="2">MBL fold metallo-hydrolase</fullName>
    </submittedName>
</protein>
<dbReference type="SMART" id="SM00849">
    <property type="entry name" value="Lactamase_B"/>
    <property type="match status" value="1"/>
</dbReference>
<keyword evidence="2" id="KW-0378">Hydrolase</keyword>
<proteinExistence type="predicted"/>
<evidence type="ECO:0000259" key="1">
    <source>
        <dbReference type="SMART" id="SM00849"/>
    </source>
</evidence>
<dbReference type="InterPro" id="IPR037482">
    <property type="entry name" value="ST1585_MBL-fold"/>
</dbReference>
<dbReference type="Pfam" id="PF00753">
    <property type="entry name" value="Lactamase_B"/>
    <property type="match status" value="1"/>
</dbReference>
<dbReference type="SUPFAM" id="SSF56281">
    <property type="entry name" value="Metallo-hydrolase/oxidoreductase"/>
    <property type="match status" value="1"/>
</dbReference>
<comment type="caution">
    <text evidence="2">The sequence shown here is derived from an EMBL/GenBank/DDBJ whole genome shotgun (WGS) entry which is preliminary data.</text>
</comment>